<feature type="compositionally biased region" description="Basic and acidic residues" evidence="1">
    <location>
        <begin position="263"/>
        <end position="272"/>
    </location>
</feature>
<feature type="chain" id="PRO_5003206113" evidence="2">
    <location>
        <begin position="29"/>
        <end position="1530"/>
    </location>
</feature>
<dbReference type="Proteomes" id="UP000003434">
    <property type="component" value="Unassembled WGS sequence"/>
</dbReference>
<feature type="compositionally biased region" description="Polar residues" evidence="1">
    <location>
        <begin position="144"/>
        <end position="155"/>
    </location>
</feature>
<dbReference type="HOGENOM" id="CLU_004409_0_0_9"/>
<comment type="caution">
    <text evidence="4">The sequence shown here is derived from an EMBL/GenBank/DDBJ whole genome shotgun (WGS) entry which is preliminary data.</text>
</comment>
<feature type="compositionally biased region" description="Polar residues" evidence="1">
    <location>
        <begin position="325"/>
        <end position="348"/>
    </location>
</feature>
<gene>
    <name evidence="4" type="ORF">HMPREF0381_0902</name>
</gene>
<evidence type="ECO:0000259" key="3">
    <source>
        <dbReference type="Pfam" id="PF07550"/>
    </source>
</evidence>
<feature type="signal peptide" evidence="2">
    <location>
        <begin position="1"/>
        <end position="28"/>
    </location>
</feature>
<feature type="compositionally biased region" description="Gly residues" evidence="1">
    <location>
        <begin position="167"/>
        <end position="176"/>
    </location>
</feature>
<feature type="domain" description="Heme-binding protein Shr-like Hb-interacting" evidence="3">
    <location>
        <begin position="1055"/>
        <end position="1138"/>
    </location>
</feature>
<name>E6LLR7_9FIRM</name>
<evidence type="ECO:0000256" key="1">
    <source>
        <dbReference type="SAM" id="MobiDB-lite"/>
    </source>
</evidence>
<feature type="domain" description="Heme-binding protein Shr-like Hb-interacting" evidence="3">
    <location>
        <begin position="1186"/>
        <end position="1275"/>
    </location>
</feature>
<evidence type="ECO:0000313" key="5">
    <source>
        <dbReference type="Proteomes" id="UP000003434"/>
    </source>
</evidence>
<dbReference type="InterPro" id="IPR011432">
    <property type="entry name" value="Shr-like_HID"/>
</dbReference>
<feature type="compositionally biased region" description="Basic and acidic residues" evidence="1">
    <location>
        <begin position="353"/>
        <end position="363"/>
    </location>
</feature>
<feature type="compositionally biased region" description="Polar residues" evidence="1">
    <location>
        <begin position="247"/>
        <end position="262"/>
    </location>
</feature>
<reference evidence="4 5" key="1">
    <citation type="submission" date="2010-12" db="EMBL/GenBank/DDBJ databases">
        <authorList>
            <person name="Muzny D."/>
            <person name="Qin X."/>
            <person name="Deng J."/>
            <person name="Jiang H."/>
            <person name="Liu Y."/>
            <person name="Qu J."/>
            <person name="Song X.-Z."/>
            <person name="Zhang L."/>
            <person name="Thornton R."/>
            <person name="Coyle M."/>
            <person name="Francisco L."/>
            <person name="Jackson L."/>
            <person name="Javaid M."/>
            <person name="Korchina V."/>
            <person name="Kovar C."/>
            <person name="Mata R."/>
            <person name="Mathew T."/>
            <person name="Ngo R."/>
            <person name="Nguyen L."/>
            <person name="Nguyen N."/>
            <person name="Okwuonu G."/>
            <person name="Ongeri F."/>
            <person name="Pham C."/>
            <person name="Simmons D."/>
            <person name="Wilczek-Boney K."/>
            <person name="Hale W."/>
            <person name="Jakkamsetti A."/>
            <person name="Pham P."/>
            <person name="Ruth R."/>
            <person name="San Lucas F."/>
            <person name="Warren J."/>
            <person name="Zhang J."/>
            <person name="Zhao Z."/>
            <person name="Zhou C."/>
            <person name="Zhu D."/>
            <person name="Lee S."/>
            <person name="Bess C."/>
            <person name="Blankenburg K."/>
            <person name="Forbes L."/>
            <person name="Fu Q."/>
            <person name="Gubbala S."/>
            <person name="Hirani K."/>
            <person name="Jayaseelan J.C."/>
            <person name="Lara F."/>
            <person name="Munidasa M."/>
            <person name="Palculict T."/>
            <person name="Patil S."/>
            <person name="Pu L.-L."/>
            <person name="Saada N."/>
            <person name="Tang L."/>
            <person name="Weissenberger G."/>
            <person name="Zhu Y."/>
            <person name="Hemphill L."/>
            <person name="Shang Y."/>
            <person name="Youmans B."/>
            <person name="Ayvaz T."/>
            <person name="Ross M."/>
            <person name="Santibanez J."/>
            <person name="Aqrawi P."/>
            <person name="Gross S."/>
            <person name="Joshi V."/>
            <person name="Fowler G."/>
            <person name="Nazareth L."/>
            <person name="Reid J."/>
            <person name="Worley K."/>
            <person name="Petrosino J."/>
            <person name="Highlander S."/>
            <person name="Gibbs R."/>
        </authorList>
    </citation>
    <scope>NUCLEOTIDE SEQUENCE [LARGE SCALE GENOMIC DNA]</scope>
    <source>
        <strain evidence="4 5">DSM 3986</strain>
    </source>
</reference>
<evidence type="ECO:0000256" key="2">
    <source>
        <dbReference type="SAM" id="SignalP"/>
    </source>
</evidence>
<dbReference type="EMBL" id="AEPW01000034">
    <property type="protein sequence ID" value="EFU77225.1"/>
    <property type="molecule type" value="Genomic_DNA"/>
</dbReference>
<feature type="compositionally biased region" description="Basic and acidic residues" evidence="1">
    <location>
        <begin position="289"/>
        <end position="307"/>
    </location>
</feature>
<keyword evidence="2" id="KW-0732">Signal</keyword>
<dbReference type="Pfam" id="PF07550">
    <property type="entry name" value="Shr-like_HID"/>
    <property type="match status" value="3"/>
</dbReference>
<feature type="region of interest" description="Disordered" evidence="1">
    <location>
        <begin position="236"/>
        <end position="382"/>
    </location>
</feature>
<feature type="compositionally biased region" description="Polar residues" evidence="1">
    <location>
        <begin position="364"/>
        <end position="382"/>
    </location>
</feature>
<feature type="compositionally biased region" description="Low complexity" evidence="1">
    <location>
        <begin position="156"/>
        <end position="166"/>
    </location>
</feature>
<protein>
    <submittedName>
        <fullName evidence="4">Cell wall-binding repeat protein</fullName>
    </submittedName>
</protein>
<sequence>MKRKLIFNVGVGALSVLMAATQVTPAFAGSWKKEQSGWSYINDNGSKAVGWTKTPSGWYYMDGSGIMKTGWVQDTDGNWYFLSTAEGGQAGKMLTGWNWIDGYCYYFNPESGGLSVNTTTPDGHKVNVDGKWEKDGKVMFSQGKGLSSLNTNGANTGSSTAKKGTGTSKGGSGGSSKGSKRGGGKGSTGSVTESVNNNNAKKAESGKNAENTALGKEESKYVDKAALSTQASKNAESAALSKEAENKTLSTQAGKNAGNTALSKEESKDAENKTLSTQASKNAGNTALSKEESKDIDNKTLRTEENKNAGNAALSKEASKDAENKTSGIQESKNAENKTLSTQASKNAGNEALNKEASKDAENKTSSTEVNNNAGKNDTLSNVETNSDKFAYVNYTKNINTDFGEYVVVTFKYGTIDNYRVLVDGTDVTASMTKVDDEGHVVKWLSTVKDPSELQIVSKADNDTQDITLAGGEKKTVTKTDVKAPKYVISNGPVTKFDYFLETYDNEGRVRKNASKTTFTLQTKKTDSAVAAVPSKYYIPVTEIDSEGNGSIKIKLQLENEEQENWFKGLNNIKLLNEDHNIVNSNLVYNTSLETKYGKVGVINIPLPQNNARSRGDYYVSVGSSNGSDRISLPISLVSNTDFKVVRDSATPNPKVGKDVRFKIVDKKENHTFGNDAGVVMYKVTLTKPDGTSTDLPKYSGWYNIGNIVHISGTDSSSGKVYTDVPGVYTVTIYTKGYKTLIKKFEVLNSDGSSAKTALTDDDSKTVDAVSTPTVSKTHVGNREDSASTSVLVGGYGTGSHASSGKKTDAISGATNKSGGSGADATSGASGSMMINAYLMYDYDLLANAMVLNEIGLRSKDSDAVMKWWLEQIPEAIVGEDKSKLYKLDDFIDAKEDSRLEGRALTFEEYANSSDAATRNIVGNVKNVLENGKLGTIYRYGNIVGEAAPTFEGLIQPKAESYTFTTDNTDFIEKLQSVVLDGSSAALRNDSYLKQYEISADKKSITIYKNAFNEYIKPIVGNHTLSLDATGYEKITLDFTVTDTVEDVVLTDVSEKLEAGSPVVIKAVKDGDPKQGDFLSKLANVKVQGPDGMLRDVISALAGGNSSDSVYSVADGKVTLRGGLFKDAGEYTIYLQSSDRNYPVKYIKVSLSAKAEVLPPAVPEVTEAAKAPTAKSGAKTNSFFYEMLTVKFEGMDAVELEKYLKAVKEVSVNEEAYAKTSSFGFGDALEFKAHSNAIYGGKISELSVKAKSGKFNSAKYNFVVKAEGYEDLTFTLNADGTVANAVTPVVPTPVPAVNPVEIEKVLPAKYNNASVYAITLKGDQNKIDEFIEKLNAVAVNGVNVSEGRISILSNDAFSVSGNVVYVKSAKFRGRADTVVLKGNGIEDLSFTTESKIAIPEVSGAEVTSNFFDRYARITFDASNSDVLRAFMKEIKAGNATVTVNGITYNKGYSVGSAATYKISSNSAYGYDQYLDFSLDGFTQANNEVVITSDSFDTIRVNVEVGTSAGARRTRRDLSAFETATSSNANR</sequence>
<feature type="compositionally biased region" description="Polar residues" evidence="1">
    <location>
        <begin position="191"/>
        <end position="200"/>
    </location>
</feature>
<dbReference type="Gene3D" id="2.10.270.10">
    <property type="entry name" value="Cholin Binding"/>
    <property type="match status" value="1"/>
</dbReference>
<proteinExistence type="predicted"/>
<dbReference type="eggNOG" id="COG3064">
    <property type="taxonomic scope" value="Bacteria"/>
</dbReference>
<feature type="region of interest" description="Disordered" evidence="1">
    <location>
        <begin position="798"/>
        <end position="827"/>
    </location>
</feature>
<feature type="compositionally biased region" description="Polar residues" evidence="1">
    <location>
        <begin position="273"/>
        <end position="288"/>
    </location>
</feature>
<evidence type="ECO:0000313" key="4">
    <source>
        <dbReference type="EMBL" id="EFU77225.1"/>
    </source>
</evidence>
<feature type="region of interest" description="Disordered" evidence="1">
    <location>
        <begin position="143"/>
        <end position="216"/>
    </location>
</feature>
<dbReference type="RefSeq" id="WP_008750671.1">
    <property type="nucleotide sequence ID" value="NZ_GL622296.1"/>
</dbReference>
<dbReference type="eggNOG" id="COG5263">
    <property type="taxonomic scope" value="Bacteria"/>
</dbReference>
<organism evidence="4 5">
    <name type="scientific">Lachnoanaerobaculum saburreum DSM 3986</name>
    <dbReference type="NCBI Taxonomy" id="887325"/>
    <lineage>
        <taxon>Bacteria</taxon>
        <taxon>Bacillati</taxon>
        <taxon>Bacillota</taxon>
        <taxon>Clostridia</taxon>
        <taxon>Lachnospirales</taxon>
        <taxon>Lachnospiraceae</taxon>
        <taxon>Lachnoanaerobaculum</taxon>
    </lineage>
</organism>
<accession>E6LLR7</accession>
<dbReference type="SUPFAM" id="SSF69360">
    <property type="entry name" value="Cell wall binding repeat"/>
    <property type="match status" value="1"/>
</dbReference>
<feature type="domain" description="Heme-binding protein Shr-like Hb-interacting" evidence="3">
    <location>
        <begin position="962"/>
        <end position="1041"/>
    </location>
</feature>